<dbReference type="Proteomes" id="UP000178999">
    <property type="component" value="Unassembled WGS sequence"/>
</dbReference>
<protein>
    <recommendedName>
        <fullName evidence="1">MOSC domain-containing protein</fullName>
    </recommendedName>
</protein>
<evidence type="ECO:0000313" key="3">
    <source>
        <dbReference type="Proteomes" id="UP000178999"/>
    </source>
</evidence>
<dbReference type="Pfam" id="PF03473">
    <property type="entry name" value="MOSC"/>
    <property type="match status" value="1"/>
</dbReference>
<dbReference type="GO" id="GO:0030151">
    <property type="term" value="F:molybdenum ion binding"/>
    <property type="evidence" value="ECO:0007669"/>
    <property type="project" value="InterPro"/>
</dbReference>
<dbReference type="GO" id="GO:0003824">
    <property type="term" value="F:catalytic activity"/>
    <property type="evidence" value="ECO:0007669"/>
    <property type="project" value="InterPro"/>
</dbReference>
<sequence>MKADVLGLYLGIEGTHVSRRVEKLVCNLDGILGDRHKSISKLAGAQEKHIVEKYRPVANFRQITLVSQEEIDVMVQILGIPTLYPEDLSANIVLCNIAEFTQLPPVYYLVFSNLRHETHAVLRMMGENRPCVVAGENMENRYPDQKGIKSRFVKAALGRRGQVAIVYAEGVIRVGDIVEFVSHQPELKRQLA</sequence>
<dbReference type="AlphaFoldDB" id="A0A1F8CUF0"/>
<gene>
    <name evidence="2" type="ORF">A2382_04605</name>
</gene>
<dbReference type="PANTHER" id="PTHR36930">
    <property type="entry name" value="METAL-SULFUR CLUSTER BIOSYNTHESIS PROTEINS YUAD-RELATED"/>
    <property type="match status" value="1"/>
</dbReference>
<dbReference type="SUPFAM" id="SSF50800">
    <property type="entry name" value="PK beta-barrel domain-like"/>
    <property type="match status" value="1"/>
</dbReference>
<comment type="caution">
    <text evidence="2">The sequence shown here is derived from an EMBL/GenBank/DDBJ whole genome shotgun (WGS) entry which is preliminary data.</text>
</comment>
<feature type="domain" description="MOSC" evidence="1">
    <location>
        <begin position="18"/>
        <end position="181"/>
    </location>
</feature>
<dbReference type="EMBL" id="MGHY01000005">
    <property type="protein sequence ID" value="OGM79940.1"/>
    <property type="molecule type" value="Genomic_DNA"/>
</dbReference>
<dbReference type="InterPro" id="IPR052716">
    <property type="entry name" value="MOSC_domain"/>
</dbReference>
<dbReference type="Gene3D" id="2.40.33.20">
    <property type="entry name" value="PK beta-barrel domain-like"/>
    <property type="match status" value="1"/>
</dbReference>
<dbReference type="PANTHER" id="PTHR36930:SF1">
    <property type="entry name" value="MOSC DOMAIN-CONTAINING PROTEIN"/>
    <property type="match status" value="1"/>
</dbReference>
<dbReference type="InterPro" id="IPR011037">
    <property type="entry name" value="Pyrv_Knase-like_insert_dom_sf"/>
</dbReference>
<evidence type="ECO:0000313" key="2">
    <source>
        <dbReference type="EMBL" id="OGM79940.1"/>
    </source>
</evidence>
<accession>A0A1F8CUF0</accession>
<organism evidence="2 3">
    <name type="scientific">Candidatus Woesebacteria bacterium RIFOXYB1_FULL_38_16</name>
    <dbReference type="NCBI Taxonomy" id="1802538"/>
    <lineage>
        <taxon>Bacteria</taxon>
        <taxon>Candidatus Woeseibacteriota</taxon>
    </lineage>
</organism>
<proteinExistence type="predicted"/>
<dbReference type="STRING" id="1802538.A2382_04605"/>
<dbReference type="InterPro" id="IPR005302">
    <property type="entry name" value="MoCF_Sase_C"/>
</dbReference>
<dbReference type="PROSITE" id="PS51340">
    <property type="entry name" value="MOSC"/>
    <property type="match status" value="1"/>
</dbReference>
<reference evidence="2 3" key="1">
    <citation type="journal article" date="2016" name="Nat. Commun.">
        <title>Thousands of microbial genomes shed light on interconnected biogeochemical processes in an aquifer system.</title>
        <authorList>
            <person name="Anantharaman K."/>
            <person name="Brown C.T."/>
            <person name="Hug L.A."/>
            <person name="Sharon I."/>
            <person name="Castelle C.J."/>
            <person name="Probst A.J."/>
            <person name="Thomas B.C."/>
            <person name="Singh A."/>
            <person name="Wilkins M.J."/>
            <person name="Karaoz U."/>
            <person name="Brodie E.L."/>
            <person name="Williams K.H."/>
            <person name="Hubbard S.S."/>
            <person name="Banfield J.F."/>
        </authorList>
    </citation>
    <scope>NUCLEOTIDE SEQUENCE [LARGE SCALE GENOMIC DNA]</scope>
</reference>
<evidence type="ECO:0000259" key="1">
    <source>
        <dbReference type="PROSITE" id="PS51340"/>
    </source>
</evidence>
<dbReference type="GO" id="GO:0030170">
    <property type="term" value="F:pyridoxal phosphate binding"/>
    <property type="evidence" value="ECO:0007669"/>
    <property type="project" value="InterPro"/>
</dbReference>
<name>A0A1F8CUF0_9BACT</name>